<accession>A0ABN1F922</accession>
<dbReference type="EMBL" id="BAAAFZ010000031">
    <property type="protein sequence ID" value="GAA0585469.1"/>
    <property type="molecule type" value="Genomic_DNA"/>
</dbReference>
<evidence type="ECO:0000256" key="1">
    <source>
        <dbReference type="SAM" id="MobiDB-lite"/>
    </source>
</evidence>
<dbReference type="Proteomes" id="UP001501588">
    <property type="component" value="Unassembled WGS sequence"/>
</dbReference>
<feature type="region of interest" description="Disordered" evidence="1">
    <location>
        <begin position="50"/>
        <end position="89"/>
    </location>
</feature>
<reference evidence="2 3" key="1">
    <citation type="journal article" date="2019" name="Int. J. Syst. Evol. Microbiol.">
        <title>The Global Catalogue of Microorganisms (GCM) 10K type strain sequencing project: providing services to taxonomists for standard genome sequencing and annotation.</title>
        <authorList>
            <consortium name="The Broad Institute Genomics Platform"/>
            <consortium name="The Broad Institute Genome Sequencing Center for Infectious Disease"/>
            <person name="Wu L."/>
            <person name="Ma J."/>
        </authorList>
    </citation>
    <scope>NUCLEOTIDE SEQUENCE [LARGE SCALE GENOMIC DNA]</scope>
    <source>
        <strain evidence="2 3">JCM 9933</strain>
    </source>
</reference>
<evidence type="ECO:0000313" key="3">
    <source>
        <dbReference type="Proteomes" id="UP001501588"/>
    </source>
</evidence>
<organism evidence="2 3">
    <name type="scientific">Craurococcus roseus</name>
    <dbReference type="NCBI Taxonomy" id="77585"/>
    <lineage>
        <taxon>Bacteria</taxon>
        <taxon>Pseudomonadati</taxon>
        <taxon>Pseudomonadota</taxon>
        <taxon>Alphaproteobacteria</taxon>
        <taxon>Acetobacterales</taxon>
        <taxon>Acetobacteraceae</taxon>
        <taxon>Craurococcus</taxon>
    </lineage>
</organism>
<evidence type="ECO:0000313" key="2">
    <source>
        <dbReference type="EMBL" id="GAA0585469.1"/>
    </source>
</evidence>
<name>A0ABN1F922_9PROT</name>
<sequence length="89" mass="9732">MKVSFTSIVCFFILQASRIAALSVRRQAGFASRWAARTLAPMQAGSAASGVATRRAAGGERRRAAGARRRGWREEEFAPGTRAHAWRRA</sequence>
<gene>
    <name evidence="2" type="ORF">GCM10009416_24800</name>
</gene>
<protein>
    <submittedName>
        <fullName evidence="2">Uncharacterized protein</fullName>
    </submittedName>
</protein>
<proteinExistence type="predicted"/>
<keyword evidence="3" id="KW-1185">Reference proteome</keyword>
<comment type="caution">
    <text evidence="2">The sequence shown here is derived from an EMBL/GenBank/DDBJ whole genome shotgun (WGS) entry which is preliminary data.</text>
</comment>